<dbReference type="InterPro" id="IPR001155">
    <property type="entry name" value="OxRdtase_FMN_N"/>
</dbReference>
<keyword evidence="8" id="KW-0408">Iron</keyword>
<dbReference type="InterPro" id="IPR023753">
    <property type="entry name" value="FAD/NAD-binding_dom"/>
</dbReference>
<feature type="domain" description="NADH:flavin oxidoreductase/NADH oxidase N-terminal" evidence="10">
    <location>
        <begin position="8"/>
        <end position="334"/>
    </location>
</feature>
<keyword evidence="4" id="KW-0285">Flavoprotein</keyword>
<evidence type="ECO:0000313" key="12">
    <source>
        <dbReference type="EMBL" id="BBX53567.1"/>
    </source>
</evidence>
<comment type="cofactor">
    <cofactor evidence="2">
        <name>[4Fe-4S] cluster</name>
        <dbReference type="ChEBI" id="CHEBI:49883"/>
    </cofactor>
</comment>
<keyword evidence="13" id="KW-1185">Reference proteome</keyword>
<comment type="similarity">
    <text evidence="3">In the N-terminal section; belongs to the NADH:flavin oxidoreductase/NADH oxidase family.</text>
</comment>
<keyword evidence="6" id="KW-0479">Metal-binding</keyword>
<dbReference type="EMBL" id="AP022570">
    <property type="protein sequence ID" value="BBX53567.1"/>
    <property type="molecule type" value="Genomic_DNA"/>
</dbReference>
<dbReference type="InterPro" id="IPR051793">
    <property type="entry name" value="NADH:flavin_oxidoreductase"/>
</dbReference>
<dbReference type="AlphaFoldDB" id="A0A6N4VIV6"/>
<dbReference type="SUPFAM" id="SSF51395">
    <property type="entry name" value="FMN-linked oxidoreductases"/>
    <property type="match status" value="1"/>
</dbReference>
<accession>A0A6N4VIV6</accession>
<dbReference type="KEGG" id="mpof:MPOR_45930"/>
<dbReference type="GO" id="GO:0010181">
    <property type="term" value="F:FMN binding"/>
    <property type="evidence" value="ECO:0007669"/>
    <property type="project" value="InterPro"/>
</dbReference>
<dbReference type="SUPFAM" id="SSF51971">
    <property type="entry name" value="Nucleotide-binding domain"/>
    <property type="match status" value="1"/>
</dbReference>
<keyword evidence="5" id="KW-0288">FMN</keyword>
<dbReference type="PRINTS" id="PR00411">
    <property type="entry name" value="PNDRDTASEI"/>
</dbReference>
<evidence type="ECO:0000256" key="6">
    <source>
        <dbReference type="ARBA" id="ARBA00022723"/>
    </source>
</evidence>
<dbReference type="GO" id="GO:0046872">
    <property type="term" value="F:metal ion binding"/>
    <property type="evidence" value="ECO:0007669"/>
    <property type="project" value="UniProtKB-KW"/>
</dbReference>
<evidence type="ECO:0000256" key="8">
    <source>
        <dbReference type="ARBA" id="ARBA00023004"/>
    </source>
</evidence>
<dbReference type="Proteomes" id="UP000466785">
    <property type="component" value="Chromosome"/>
</dbReference>
<dbReference type="GO" id="GO:0016491">
    <property type="term" value="F:oxidoreductase activity"/>
    <property type="evidence" value="ECO:0007669"/>
    <property type="project" value="UniProtKB-KW"/>
</dbReference>
<organism evidence="12 13">
    <name type="scientific">Mycolicibacterium poriferae</name>
    <dbReference type="NCBI Taxonomy" id="39694"/>
    <lineage>
        <taxon>Bacteria</taxon>
        <taxon>Bacillati</taxon>
        <taxon>Actinomycetota</taxon>
        <taxon>Actinomycetes</taxon>
        <taxon>Mycobacteriales</taxon>
        <taxon>Mycobacteriaceae</taxon>
        <taxon>Mycolicibacterium</taxon>
    </lineage>
</organism>
<sequence length="675" mass="72617">MTQPYPRLLSPLDLGFTTLRNRVVMGSMHTGLEDRSRDIGRLAEYFAERARGGVGLIITGGYAPNRTGWLLPFAAQMTSSADARQHRRVTAAVHAAGAETKILLQILHAGRYAFHPLSASASSIKAPTTPFRPRRLSGRGIEATIDDFVRAAALAREAGYDGVEIMGSEGYLLNQFLAPRTNRRTDAWGGSAEKRRRLPVEIVRRTRAAVGADFIICYRLSMADFVPDGQSWDEIVALAQEVEEAGATLINTGIGWHEARVPTIVTSVPNSAFAGITHALAQHVAVPVIASNRINMPEAAEQILTDTDVSLISMARPLLADPAWVRKVSADAADEINTCIACNQACLDHVFVHKTVSCLVNPRAGHETTLTLQPTRSARRVAVVGAGPAGLAASVTAAQRGHLVTLFEAHPHIGGQFDLARRIPGKEEFAETIRYFTRMLDKHGVDVRLGVRATAADLAGYDDVVLATGVTPRIPAIVGIDHPMVVSYAEALTGTPVGRTVAVIGAGGIGFDVSEFLTTAHSPTLDRREWMAEWGAVDPWQARGAVTTPLPTAADREVYLLQRSAGPQGRRLGKTTGWVHRASLRAKGVEQLCGVNYERIDDSGLHISFGSDRRDPRLLEVDNVVICAGQDPVRDLDAALRRTGLCAHIIGGAAEALELDAKRAIEQGTVLAARL</sequence>
<name>A0A6N4VIV6_9MYCO</name>
<evidence type="ECO:0000256" key="2">
    <source>
        <dbReference type="ARBA" id="ARBA00001966"/>
    </source>
</evidence>
<evidence type="ECO:0000259" key="11">
    <source>
        <dbReference type="Pfam" id="PF07992"/>
    </source>
</evidence>
<evidence type="ECO:0000313" key="13">
    <source>
        <dbReference type="Proteomes" id="UP000466785"/>
    </source>
</evidence>
<evidence type="ECO:0000256" key="3">
    <source>
        <dbReference type="ARBA" id="ARBA00011048"/>
    </source>
</evidence>
<dbReference type="SUPFAM" id="SSF51905">
    <property type="entry name" value="FAD/NAD(P)-binding domain"/>
    <property type="match status" value="1"/>
</dbReference>
<dbReference type="InterPro" id="IPR013785">
    <property type="entry name" value="Aldolase_TIM"/>
</dbReference>
<evidence type="ECO:0000256" key="4">
    <source>
        <dbReference type="ARBA" id="ARBA00022630"/>
    </source>
</evidence>
<proteinExistence type="inferred from homology"/>
<dbReference type="RefSeq" id="WP_163677966.1">
    <property type="nucleotide sequence ID" value="NZ_AP022570.1"/>
</dbReference>
<dbReference type="PANTHER" id="PTHR42917">
    <property type="entry name" value="2,4-DIENOYL-COA REDUCTASE"/>
    <property type="match status" value="1"/>
</dbReference>
<comment type="cofactor">
    <cofactor evidence="1">
        <name>FMN</name>
        <dbReference type="ChEBI" id="CHEBI:58210"/>
    </cofactor>
</comment>
<dbReference type="InterPro" id="IPR036188">
    <property type="entry name" value="FAD/NAD-bd_sf"/>
</dbReference>
<keyword evidence="7" id="KW-0560">Oxidoreductase</keyword>
<evidence type="ECO:0000259" key="10">
    <source>
        <dbReference type="Pfam" id="PF00724"/>
    </source>
</evidence>
<evidence type="ECO:0000256" key="7">
    <source>
        <dbReference type="ARBA" id="ARBA00023002"/>
    </source>
</evidence>
<dbReference type="Gene3D" id="3.50.50.60">
    <property type="entry name" value="FAD/NAD(P)-binding domain"/>
    <property type="match status" value="1"/>
</dbReference>
<reference evidence="12 13" key="1">
    <citation type="journal article" date="2019" name="Emerg. Microbes Infect.">
        <title>Comprehensive subspecies identification of 175 nontuberculous mycobacteria species based on 7547 genomic profiles.</title>
        <authorList>
            <person name="Matsumoto Y."/>
            <person name="Kinjo T."/>
            <person name="Motooka D."/>
            <person name="Nabeya D."/>
            <person name="Jung N."/>
            <person name="Uechi K."/>
            <person name="Horii T."/>
            <person name="Iida T."/>
            <person name="Fujita J."/>
            <person name="Nakamura S."/>
        </authorList>
    </citation>
    <scope>NUCLEOTIDE SEQUENCE [LARGE SCALE GENOMIC DNA]</scope>
    <source>
        <strain evidence="12 13">JCM 12603</strain>
    </source>
</reference>
<evidence type="ECO:0000256" key="1">
    <source>
        <dbReference type="ARBA" id="ARBA00001917"/>
    </source>
</evidence>
<evidence type="ECO:0000256" key="9">
    <source>
        <dbReference type="ARBA" id="ARBA00023014"/>
    </source>
</evidence>
<evidence type="ECO:0000256" key="5">
    <source>
        <dbReference type="ARBA" id="ARBA00022643"/>
    </source>
</evidence>
<dbReference type="Pfam" id="PF07992">
    <property type="entry name" value="Pyr_redox_2"/>
    <property type="match status" value="1"/>
</dbReference>
<dbReference type="PRINTS" id="PR00368">
    <property type="entry name" value="FADPNR"/>
</dbReference>
<dbReference type="GO" id="GO:0051536">
    <property type="term" value="F:iron-sulfur cluster binding"/>
    <property type="evidence" value="ECO:0007669"/>
    <property type="project" value="UniProtKB-KW"/>
</dbReference>
<keyword evidence="9" id="KW-0411">Iron-sulfur</keyword>
<dbReference type="Gene3D" id="3.20.20.70">
    <property type="entry name" value="Aldolase class I"/>
    <property type="match status" value="1"/>
</dbReference>
<feature type="domain" description="FAD/NAD(P)-binding" evidence="11">
    <location>
        <begin position="380"/>
        <end position="636"/>
    </location>
</feature>
<dbReference type="CDD" id="cd02930">
    <property type="entry name" value="DCR_FMN"/>
    <property type="match status" value="1"/>
</dbReference>
<dbReference type="PANTHER" id="PTHR42917:SF2">
    <property type="entry name" value="2,4-DIENOYL-COA REDUCTASE [(2E)-ENOYL-COA-PRODUCING]"/>
    <property type="match status" value="1"/>
</dbReference>
<gene>
    <name evidence="12" type="ORF">MPOR_45930</name>
</gene>
<dbReference type="Pfam" id="PF00724">
    <property type="entry name" value="Oxidored_FMN"/>
    <property type="match status" value="1"/>
</dbReference>
<protein>
    <submittedName>
        <fullName evidence="12">2,4-dienoyl-CoA reductase</fullName>
    </submittedName>
</protein>
<dbReference type="Gene3D" id="3.40.50.720">
    <property type="entry name" value="NAD(P)-binding Rossmann-like Domain"/>
    <property type="match status" value="1"/>
</dbReference>